<keyword evidence="3" id="KW-0547">Nucleotide-binding</keyword>
<name>A0A117MLS4_9ACTN</name>
<dbReference type="Gene3D" id="1.20.1560.10">
    <property type="entry name" value="ABC transporter type 1, transmembrane domain"/>
    <property type="match status" value="1"/>
</dbReference>
<keyword evidence="5 7" id="KW-1133">Transmembrane helix</keyword>
<keyword evidence="11" id="KW-1185">Reference proteome</keyword>
<feature type="transmembrane region" description="Helical" evidence="7">
    <location>
        <begin position="260"/>
        <end position="284"/>
    </location>
</feature>
<dbReference type="SUPFAM" id="SSF52540">
    <property type="entry name" value="P-loop containing nucleoside triphosphate hydrolases"/>
    <property type="match status" value="1"/>
</dbReference>
<evidence type="ECO:0000259" key="8">
    <source>
        <dbReference type="PROSITE" id="PS50893"/>
    </source>
</evidence>
<accession>A0A117MLS4</accession>
<evidence type="ECO:0008006" key="12">
    <source>
        <dbReference type="Google" id="ProtNLM"/>
    </source>
</evidence>
<dbReference type="OrthoDB" id="8541474at2"/>
<dbReference type="Pfam" id="PF00664">
    <property type="entry name" value="ABC_membrane"/>
    <property type="match status" value="1"/>
</dbReference>
<proteinExistence type="predicted"/>
<protein>
    <recommendedName>
        <fullName evidence="12">ABC transporter ATP-binding protein</fullName>
    </recommendedName>
</protein>
<dbReference type="SMART" id="SM00382">
    <property type="entry name" value="AAA"/>
    <property type="match status" value="1"/>
</dbReference>
<dbReference type="AlphaFoldDB" id="A0A117MLS4"/>
<dbReference type="EMBL" id="LLZG01000377">
    <property type="protein sequence ID" value="KUL24354.1"/>
    <property type="molecule type" value="Genomic_DNA"/>
</dbReference>
<evidence type="ECO:0000256" key="3">
    <source>
        <dbReference type="ARBA" id="ARBA00022741"/>
    </source>
</evidence>
<dbReference type="PANTHER" id="PTHR24221">
    <property type="entry name" value="ATP-BINDING CASSETTE SUB-FAMILY B"/>
    <property type="match status" value="1"/>
</dbReference>
<evidence type="ECO:0000256" key="2">
    <source>
        <dbReference type="ARBA" id="ARBA00022692"/>
    </source>
</evidence>
<dbReference type="InterPro" id="IPR011527">
    <property type="entry name" value="ABC1_TM_dom"/>
</dbReference>
<dbReference type="Gene3D" id="3.40.50.300">
    <property type="entry name" value="P-loop containing nucleotide triphosphate hydrolases"/>
    <property type="match status" value="1"/>
</dbReference>
<dbReference type="GO" id="GO:0005524">
    <property type="term" value="F:ATP binding"/>
    <property type="evidence" value="ECO:0007669"/>
    <property type="project" value="UniProtKB-KW"/>
</dbReference>
<feature type="domain" description="ABC transmembrane type-1" evidence="9">
    <location>
        <begin position="78"/>
        <end position="317"/>
    </location>
</feature>
<evidence type="ECO:0000256" key="5">
    <source>
        <dbReference type="ARBA" id="ARBA00022989"/>
    </source>
</evidence>
<evidence type="ECO:0000256" key="1">
    <source>
        <dbReference type="ARBA" id="ARBA00004651"/>
    </source>
</evidence>
<feature type="domain" description="ABC transporter" evidence="8">
    <location>
        <begin position="323"/>
        <end position="572"/>
    </location>
</feature>
<dbReference type="GO" id="GO:0140359">
    <property type="term" value="F:ABC-type transporter activity"/>
    <property type="evidence" value="ECO:0007669"/>
    <property type="project" value="InterPro"/>
</dbReference>
<evidence type="ECO:0000313" key="11">
    <source>
        <dbReference type="Proteomes" id="UP000053923"/>
    </source>
</evidence>
<gene>
    <name evidence="10" type="ORF">ADL12_37740</name>
</gene>
<dbReference type="InterPro" id="IPR036640">
    <property type="entry name" value="ABC1_TM_sf"/>
</dbReference>
<dbReference type="SUPFAM" id="SSF90123">
    <property type="entry name" value="ABC transporter transmembrane region"/>
    <property type="match status" value="1"/>
</dbReference>
<keyword evidence="6 7" id="KW-0472">Membrane</keyword>
<dbReference type="PANTHER" id="PTHR24221:SF654">
    <property type="entry name" value="ATP-BINDING CASSETTE SUB-FAMILY B MEMBER 6"/>
    <property type="match status" value="1"/>
</dbReference>
<dbReference type="GO" id="GO:0016887">
    <property type="term" value="F:ATP hydrolysis activity"/>
    <property type="evidence" value="ECO:0007669"/>
    <property type="project" value="InterPro"/>
</dbReference>
<dbReference type="InterPro" id="IPR039421">
    <property type="entry name" value="Type_1_exporter"/>
</dbReference>
<dbReference type="Proteomes" id="UP000053923">
    <property type="component" value="Unassembled WGS sequence"/>
</dbReference>
<dbReference type="GO" id="GO:0005886">
    <property type="term" value="C:plasma membrane"/>
    <property type="evidence" value="ECO:0007669"/>
    <property type="project" value="UniProtKB-SubCell"/>
</dbReference>
<dbReference type="InterPro" id="IPR003439">
    <property type="entry name" value="ABC_transporter-like_ATP-bd"/>
</dbReference>
<keyword evidence="2 7" id="KW-0812">Transmembrane</keyword>
<feature type="transmembrane region" description="Helical" evidence="7">
    <location>
        <begin position="180"/>
        <end position="200"/>
    </location>
</feature>
<dbReference type="InterPro" id="IPR003593">
    <property type="entry name" value="AAA+_ATPase"/>
</dbReference>
<dbReference type="InterPro" id="IPR027417">
    <property type="entry name" value="P-loop_NTPase"/>
</dbReference>
<dbReference type="PROSITE" id="PS50893">
    <property type="entry name" value="ABC_TRANSPORTER_2"/>
    <property type="match status" value="1"/>
</dbReference>
<dbReference type="Pfam" id="PF00005">
    <property type="entry name" value="ABC_tran"/>
    <property type="match status" value="1"/>
</dbReference>
<evidence type="ECO:0000256" key="4">
    <source>
        <dbReference type="ARBA" id="ARBA00022840"/>
    </source>
</evidence>
<dbReference type="PROSITE" id="PS50929">
    <property type="entry name" value="ABC_TM1F"/>
    <property type="match status" value="1"/>
</dbReference>
<sequence>MTTARKKRVRMPHTLGGARRRLMLLLVLAGFGQAVCVVGFALLAHGAAYRITHGREIASGHDRSAIYTHVAGYAPTTLAVGLATSACATVLLKAAGEPLAERLAQSYVHSVRMRLFDHVTGSEAGGPYRRTVGVTVLRFTGDASALRLWISKGVAPILVDGVFVACAIVLLAVIAPGIGALSAALLLLAAAAVALFGRRLRERVRETRRHNGRLAAFVNERVTHTAVMQSLGRVEQERRVMRRLSREYGRAMVCQARLTGAMSATAEACGIGILLIVVTVALVAGTTWEALASLLTVANFLGGPLSSLVRVQEYWQQSRVARWRISEVLAAPAPLGRRRGAEPLAPGPGQLELAGLCVDGVLDASAVARPGQRIVLQGPASSGKSLLLRLIARLQAPDAGAVLLDGQDLARHDPESVRRAIRLTSPELPLLRGSVDTNLRLGEAPDAAEGADEEHIEALADLLPDGLRTRVGENGHGLSMAVRYQVAIVRALRSGPRVLLLDEVRSEEALGSDLMERLLERYPGTVIYVTDEPKLAARADVLWRIDDGRLTVHEPVPRINEPVQPQAITKGRFGLLRNDP</sequence>
<comment type="subcellular location">
    <subcellularLocation>
        <location evidence="1">Cell membrane</location>
        <topology evidence="1">Multi-pass membrane protein</topology>
    </subcellularLocation>
</comment>
<evidence type="ECO:0000256" key="7">
    <source>
        <dbReference type="SAM" id="Phobius"/>
    </source>
</evidence>
<feature type="transmembrane region" description="Helical" evidence="7">
    <location>
        <begin position="154"/>
        <end position="174"/>
    </location>
</feature>
<organism evidence="10 11">
    <name type="scientific">Streptomyces regalis</name>
    <dbReference type="NCBI Taxonomy" id="68262"/>
    <lineage>
        <taxon>Bacteria</taxon>
        <taxon>Bacillati</taxon>
        <taxon>Actinomycetota</taxon>
        <taxon>Actinomycetes</taxon>
        <taxon>Kitasatosporales</taxon>
        <taxon>Streptomycetaceae</taxon>
        <taxon>Streptomyces</taxon>
    </lineage>
</organism>
<evidence type="ECO:0000313" key="10">
    <source>
        <dbReference type="EMBL" id="KUL24354.1"/>
    </source>
</evidence>
<keyword evidence="4" id="KW-0067">ATP-binding</keyword>
<dbReference type="GO" id="GO:0034040">
    <property type="term" value="F:ATPase-coupled lipid transmembrane transporter activity"/>
    <property type="evidence" value="ECO:0007669"/>
    <property type="project" value="TreeGrafter"/>
</dbReference>
<feature type="transmembrane region" description="Helical" evidence="7">
    <location>
        <begin position="70"/>
        <end position="92"/>
    </location>
</feature>
<evidence type="ECO:0000259" key="9">
    <source>
        <dbReference type="PROSITE" id="PS50929"/>
    </source>
</evidence>
<evidence type="ECO:0000256" key="6">
    <source>
        <dbReference type="ARBA" id="ARBA00023136"/>
    </source>
</evidence>
<comment type="caution">
    <text evidence="10">The sequence shown here is derived from an EMBL/GenBank/DDBJ whole genome shotgun (WGS) entry which is preliminary data.</text>
</comment>
<reference evidence="11" key="1">
    <citation type="submission" date="2015-10" db="EMBL/GenBank/DDBJ databases">
        <authorList>
            <person name="Ju K.-S."/>
            <person name="Doroghazi J.R."/>
            <person name="Metcalf W.W."/>
        </authorList>
    </citation>
    <scope>NUCLEOTIDE SEQUENCE [LARGE SCALE GENOMIC DNA]</scope>
    <source>
        <strain evidence="11">NRRL 3151</strain>
    </source>
</reference>